<keyword evidence="3" id="KW-1185">Reference proteome</keyword>
<feature type="compositionally biased region" description="Polar residues" evidence="1">
    <location>
        <begin position="266"/>
        <end position="275"/>
    </location>
</feature>
<dbReference type="EMBL" id="JAPQKO010000001">
    <property type="protein sequence ID" value="KAJ5183769.1"/>
    <property type="molecule type" value="Genomic_DNA"/>
</dbReference>
<feature type="compositionally biased region" description="Low complexity" evidence="1">
    <location>
        <begin position="96"/>
        <end position="111"/>
    </location>
</feature>
<dbReference type="AlphaFoldDB" id="A0A9W9ITJ9"/>
<gene>
    <name evidence="2" type="ORF">N7492_001385</name>
</gene>
<dbReference type="Proteomes" id="UP001146351">
    <property type="component" value="Unassembled WGS sequence"/>
</dbReference>
<proteinExistence type="predicted"/>
<dbReference type="OrthoDB" id="5337545at2759"/>
<name>A0A9W9ITJ9_9EURO</name>
<feature type="region of interest" description="Disordered" evidence="1">
    <location>
        <begin position="1"/>
        <end position="275"/>
    </location>
</feature>
<feature type="region of interest" description="Disordered" evidence="1">
    <location>
        <begin position="350"/>
        <end position="370"/>
    </location>
</feature>
<reference evidence="2" key="2">
    <citation type="journal article" date="2023" name="IMA Fungus">
        <title>Comparative genomic study of the Penicillium genus elucidates a diverse pangenome and 15 lateral gene transfer events.</title>
        <authorList>
            <person name="Petersen C."/>
            <person name="Sorensen T."/>
            <person name="Nielsen M.R."/>
            <person name="Sondergaard T.E."/>
            <person name="Sorensen J.L."/>
            <person name="Fitzpatrick D.A."/>
            <person name="Frisvad J.C."/>
            <person name="Nielsen K.L."/>
        </authorList>
    </citation>
    <scope>NUCLEOTIDE SEQUENCE</scope>
    <source>
        <strain evidence="2">IBT 21917</strain>
    </source>
</reference>
<accession>A0A9W9ITJ9</accession>
<feature type="compositionally biased region" description="Basic and acidic residues" evidence="1">
    <location>
        <begin position="350"/>
        <end position="360"/>
    </location>
</feature>
<feature type="compositionally biased region" description="Polar residues" evidence="1">
    <location>
        <begin position="221"/>
        <end position="236"/>
    </location>
</feature>
<organism evidence="2 3">
    <name type="scientific">Penicillium capsulatum</name>
    <dbReference type="NCBI Taxonomy" id="69766"/>
    <lineage>
        <taxon>Eukaryota</taxon>
        <taxon>Fungi</taxon>
        <taxon>Dikarya</taxon>
        <taxon>Ascomycota</taxon>
        <taxon>Pezizomycotina</taxon>
        <taxon>Eurotiomycetes</taxon>
        <taxon>Eurotiomycetidae</taxon>
        <taxon>Eurotiales</taxon>
        <taxon>Aspergillaceae</taxon>
        <taxon>Penicillium</taxon>
    </lineage>
</organism>
<protein>
    <submittedName>
        <fullName evidence="2">Uncharacterized protein</fullName>
    </submittedName>
</protein>
<feature type="compositionally biased region" description="Polar residues" evidence="1">
    <location>
        <begin position="63"/>
        <end position="77"/>
    </location>
</feature>
<evidence type="ECO:0000313" key="3">
    <source>
        <dbReference type="Proteomes" id="UP001146351"/>
    </source>
</evidence>
<sequence>MSKKSGNLRGTDETRARPSNDSAKSSSASSSASTSTTQSATPSLASRVQSSAAGLARSAFQGAASSDAAQTLTNATNGKAEGPSTPSSNTAVAVGASQDVSSSVRSSGAGQEHSRPAVAESFRSGDTAPSPHGGFALPSLTEDEFQREYSSIEAGNNEDGSGATKWSTESLQGETGTWKGKQRAQDPVQATYTTAWQRAHAPPSEKPQPQPTDGAAVVSLLSDTSFDPNFDPSTETLDLDPSSSPPPLTAAETDMLNSYRREIAPATSNPHQGQQLSSLSLVPDIDAFLQQNDPEALGKADGNTASTNITLRDSVLTHLPGAADWVDVQERYHDDVWGYLRPALEAAKEEIEEEKHGSEHEGDDGPAVRRLKMILRHMQKSSDGPL</sequence>
<evidence type="ECO:0000313" key="2">
    <source>
        <dbReference type="EMBL" id="KAJ5183769.1"/>
    </source>
</evidence>
<feature type="compositionally biased region" description="Polar residues" evidence="1">
    <location>
        <begin position="164"/>
        <end position="175"/>
    </location>
</feature>
<comment type="caution">
    <text evidence="2">The sequence shown here is derived from an EMBL/GenBank/DDBJ whole genome shotgun (WGS) entry which is preliminary data.</text>
</comment>
<feature type="compositionally biased region" description="Low complexity" evidence="1">
    <location>
        <begin position="19"/>
        <end position="46"/>
    </location>
</feature>
<evidence type="ECO:0000256" key="1">
    <source>
        <dbReference type="SAM" id="MobiDB-lite"/>
    </source>
</evidence>
<reference evidence="2" key="1">
    <citation type="submission" date="2022-11" db="EMBL/GenBank/DDBJ databases">
        <authorList>
            <person name="Petersen C."/>
        </authorList>
    </citation>
    <scope>NUCLEOTIDE SEQUENCE</scope>
    <source>
        <strain evidence="2">IBT 21917</strain>
    </source>
</reference>